<dbReference type="AlphaFoldDB" id="A0A1H0P8J3"/>
<protein>
    <submittedName>
        <fullName evidence="4">Carbohydrate binding module (Family 35)</fullName>
    </submittedName>
</protein>
<gene>
    <name evidence="4" type="ORF">SAMN05216259_11595</name>
</gene>
<accession>A0A1H0P8J3</accession>
<dbReference type="OrthoDB" id="182870at2"/>
<feature type="region of interest" description="Disordered" evidence="1">
    <location>
        <begin position="27"/>
        <end position="58"/>
    </location>
</feature>
<dbReference type="InterPro" id="IPR005084">
    <property type="entry name" value="CBM6"/>
</dbReference>
<evidence type="ECO:0000256" key="2">
    <source>
        <dbReference type="SAM" id="SignalP"/>
    </source>
</evidence>
<dbReference type="Proteomes" id="UP000199341">
    <property type="component" value="Unassembled WGS sequence"/>
</dbReference>
<dbReference type="Gene3D" id="2.60.120.260">
    <property type="entry name" value="Galactose-binding domain-like"/>
    <property type="match status" value="1"/>
</dbReference>
<dbReference type="InterPro" id="IPR017853">
    <property type="entry name" value="GH"/>
</dbReference>
<dbReference type="RefSeq" id="WP_093787464.1">
    <property type="nucleotide sequence ID" value="NZ_FNIE01000015.1"/>
</dbReference>
<evidence type="ECO:0000313" key="5">
    <source>
        <dbReference type="Proteomes" id="UP000199341"/>
    </source>
</evidence>
<feature type="domain" description="CBM6" evidence="3">
    <location>
        <begin position="583"/>
        <end position="705"/>
    </location>
</feature>
<feature type="signal peptide" evidence="2">
    <location>
        <begin position="1"/>
        <end position="32"/>
    </location>
</feature>
<dbReference type="SUPFAM" id="SSF51445">
    <property type="entry name" value="(Trans)glycosidases"/>
    <property type="match status" value="1"/>
</dbReference>
<dbReference type="Pfam" id="PF03422">
    <property type="entry name" value="CBM_6"/>
    <property type="match status" value="1"/>
</dbReference>
<evidence type="ECO:0000256" key="1">
    <source>
        <dbReference type="SAM" id="MobiDB-lite"/>
    </source>
</evidence>
<dbReference type="CDD" id="cd04082">
    <property type="entry name" value="CBM35_pectate_lyase-like"/>
    <property type="match status" value="1"/>
</dbReference>
<dbReference type="InterPro" id="IPR008979">
    <property type="entry name" value="Galactose-bd-like_sf"/>
</dbReference>
<keyword evidence="2" id="KW-0732">Signal</keyword>
<evidence type="ECO:0000313" key="4">
    <source>
        <dbReference type="EMBL" id="SDP00956.1"/>
    </source>
</evidence>
<dbReference type="EMBL" id="FNIE01000015">
    <property type="protein sequence ID" value="SDP00956.1"/>
    <property type="molecule type" value="Genomic_DNA"/>
</dbReference>
<dbReference type="PROSITE" id="PS51175">
    <property type="entry name" value="CBM6"/>
    <property type="match status" value="1"/>
</dbReference>
<reference evidence="4 5" key="1">
    <citation type="submission" date="2016-10" db="EMBL/GenBank/DDBJ databases">
        <authorList>
            <person name="de Groot N.N."/>
        </authorList>
    </citation>
    <scope>NUCLEOTIDE SEQUENCE [LARGE SCALE GENOMIC DNA]</scope>
    <source>
        <strain evidence="4 5">CGMCC 4.2022</strain>
    </source>
</reference>
<sequence>MSGFNRRDFIRATGLGSAALALPLAAATQAEAHSPRHGGPHGPDGHPHRPKPKVLSGTVSTSGAWQVTASALGWTFSGSVGAAADIATASGSDALGAYTETTFTFKSGARRGGIRVYDAASAVIFTDTYVTAAANADPFPTFTGYPKLPHRLSHADCFGRFQFNTFAGASDSPWIFFDDAGAAFIVSAADHFQEAQTTQDASGAIAAGVLGSVGTLPAGYTRRTILTTKDGIGAAHRSWGTALTRLAGKPLPANDAGVVLNTLGYWTDNGADYYYAYDQSKGYTGTLLAVRDEWAAHKLPMGYMQLDSWWYPKGPNADWTDNPDGTYLYQADRTLFPNGLAAFRSQLGMPLVTHGRWINASSPYHGEYTFSNNIITDPAYWQSVMDYLRDGGVVVYEQDWLCNNAKPAENLTDADEFFDAMAHHAASDGLDLQYCMALPRDYLQSTRYANLTTIRVSDDRFDRPKWDMFLYDSQLASALGIWPWVDVFMSGETTNLLLANLSAGPVGVGDALGKVNAANLFQVARPDGVIVKPDVPIVPTDATYVGEGAGRMPAMVASTSVAHVGLTYRYVFSYARQFVPPQQLYQAEDAKLSGPVVASDNSGYTGRGFADYQNASGDYVEWTVQAPAAGTYTLQFRYSNGGFGDRPLAITVNGGAAQTLSFPSTGWWTSWSVVGVTATLAQGANTVRATATGASGGDIDWLGVTQGAVATGLSQPVSFALSEVGVTGRAYVYDYFAGTGALVGAGGGVNTTVGSGTYWVVAPVGDSGIAFLGDAGKFVAHGDKRIEHLSDDGSVHVTVAFAAGEGPVTLHGYAPRKPTATASNGKAGAVAYDTSTKLFSLPVTAGSDGRAVLTIAP</sequence>
<dbReference type="InterPro" id="IPR006311">
    <property type="entry name" value="TAT_signal"/>
</dbReference>
<dbReference type="GO" id="GO:0030246">
    <property type="term" value="F:carbohydrate binding"/>
    <property type="evidence" value="ECO:0007669"/>
    <property type="project" value="InterPro"/>
</dbReference>
<feature type="chain" id="PRO_5011632908" evidence="2">
    <location>
        <begin position="33"/>
        <end position="857"/>
    </location>
</feature>
<dbReference type="SUPFAM" id="SSF49785">
    <property type="entry name" value="Galactose-binding domain-like"/>
    <property type="match status" value="1"/>
</dbReference>
<organism evidence="4 5">
    <name type="scientific">Actinacidiphila guanduensis</name>
    <dbReference type="NCBI Taxonomy" id="310781"/>
    <lineage>
        <taxon>Bacteria</taxon>
        <taxon>Bacillati</taxon>
        <taxon>Actinomycetota</taxon>
        <taxon>Actinomycetes</taxon>
        <taxon>Kitasatosporales</taxon>
        <taxon>Streptomycetaceae</taxon>
        <taxon>Actinacidiphila</taxon>
    </lineage>
</organism>
<proteinExistence type="predicted"/>
<name>A0A1H0P8J3_9ACTN</name>
<keyword evidence="5" id="KW-1185">Reference proteome</keyword>
<dbReference type="PROSITE" id="PS51318">
    <property type="entry name" value="TAT"/>
    <property type="match status" value="1"/>
</dbReference>
<evidence type="ECO:0000259" key="3">
    <source>
        <dbReference type="PROSITE" id="PS51175"/>
    </source>
</evidence>
<dbReference type="STRING" id="310781.SAMN05216259_11595"/>